<protein>
    <submittedName>
        <fullName evidence="2">GGDEF domain-containing protein</fullName>
    </submittedName>
</protein>
<dbReference type="PANTHER" id="PTHR46663">
    <property type="entry name" value="DIGUANYLATE CYCLASE DGCT-RELATED"/>
    <property type="match status" value="1"/>
</dbReference>
<evidence type="ECO:0000313" key="2">
    <source>
        <dbReference type="EMBL" id="KAA0023020.1"/>
    </source>
</evidence>
<dbReference type="GO" id="GO:0031411">
    <property type="term" value="C:gas vesicle"/>
    <property type="evidence" value="ECO:0007669"/>
    <property type="project" value="InterPro"/>
</dbReference>
<dbReference type="OrthoDB" id="23692at2"/>
<dbReference type="SUPFAM" id="SSF55073">
    <property type="entry name" value="Nucleotide cyclase"/>
    <property type="match status" value="1"/>
</dbReference>
<keyword evidence="3" id="KW-1185">Reference proteome</keyword>
<organism evidence="2 3">
    <name type="scientific">Antrihabitans cavernicola</name>
    <dbReference type="NCBI Taxonomy" id="2495913"/>
    <lineage>
        <taxon>Bacteria</taxon>
        <taxon>Bacillati</taxon>
        <taxon>Actinomycetota</taxon>
        <taxon>Actinomycetes</taxon>
        <taxon>Mycobacteriales</taxon>
        <taxon>Nocardiaceae</taxon>
        <taxon>Antrihabitans</taxon>
    </lineage>
</organism>
<dbReference type="CDD" id="cd01949">
    <property type="entry name" value="GGDEF"/>
    <property type="match status" value="1"/>
</dbReference>
<dbReference type="Pfam" id="PF00990">
    <property type="entry name" value="GGDEF"/>
    <property type="match status" value="1"/>
</dbReference>
<dbReference type="EMBL" id="VLNY01000004">
    <property type="protein sequence ID" value="KAA0023020.1"/>
    <property type="molecule type" value="Genomic_DNA"/>
</dbReference>
<comment type="caution">
    <text evidence="2">The sequence shown here is derived from an EMBL/GenBank/DDBJ whole genome shotgun (WGS) entry which is preliminary data.</text>
</comment>
<dbReference type="GO" id="GO:0031412">
    <property type="term" value="P:gas vesicle organization"/>
    <property type="evidence" value="ECO:0007669"/>
    <property type="project" value="InterPro"/>
</dbReference>
<reference evidence="2 3" key="1">
    <citation type="submission" date="2019-07" db="EMBL/GenBank/DDBJ databases">
        <title>Rhodococcus cavernicolus sp. nov., isolated from a cave.</title>
        <authorList>
            <person name="Lee S.D."/>
        </authorList>
    </citation>
    <scope>NUCLEOTIDE SEQUENCE [LARGE SCALE GENOMIC DNA]</scope>
    <source>
        <strain evidence="2 3">C1-24</strain>
    </source>
</reference>
<accession>A0A5A7SA39</accession>
<gene>
    <name evidence="2" type="ORF">FOY51_11025</name>
</gene>
<dbReference type="NCBIfam" id="TIGR00254">
    <property type="entry name" value="GGDEF"/>
    <property type="match status" value="1"/>
</dbReference>
<dbReference type="AlphaFoldDB" id="A0A5A7SA39"/>
<feature type="domain" description="GGDEF" evidence="1">
    <location>
        <begin position="182"/>
        <end position="313"/>
    </location>
</feature>
<dbReference type="InterPro" id="IPR043128">
    <property type="entry name" value="Rev_trsase/Diguanyl_cyclase"/>
</dbReference>
<name>A0A5A7SA39_9NOCA</name>
<dbReference type="InterPro" id="IPR029787">
    <property type="entry name" value="Nucleotide_cyclase"/>
</dbReference>
<evidence type="ECO:0000313" key="3">
    <source>
        <dbReference type="Proteomes" id="UP000322244"/>
    </source>
</evidence>
<dbReference type="PANTHER" id="PTHR46663:SF3">
    <property type="entry name" value="SLL0267 PROTEIN"/>
    <property type="match status" value="1"/>
</dbReference>
<sequence length="322" mass="34354">MQMSVHGNALQLSSIAGSDTAATAHLWARSIRRAGHVPASHADVQVLLEGLLLTLQAIATTEPFRPADARPVGMRLAQPPFTGTRILSHTIAALTAAQQNSRSERWAAVIGEVAEAYAEAVQERALIQQEEILQAAVLVHDQQVAALQDQLRHQATHDPLTGLANRTLLHTVCAQLAAGSSAPLNVLVVDLDRLKAVNDQYGHPAGDEMLVATAQRLSSILLDGDIVARYGGDEFVIATCGFATPWEPAERVIDALRIPFELSVGQLEMTASIGVAQVPVGRRVDVHALIKDADSAMYSVKSTGGNGYRVFGCKPADAVHRI</sequence>
<dbReference type="InterPro" id="IPR000160">
    <property type="entry name" value="GGDEF_dom"/>
</dbReference>
<proteinExistence type="predicted"/>
<dbReference type="SMART" id="SM00267">
    <property type="entry name" value="GGDEF"/>
    <property type="match status" value="1"/>
</dbReference>
<dbReference type="Gene3D" id="3.30.70.270">
    <property type="match status" value="1"/>
</dbReference>
<dbReference type="PROSITE" id="PS50887">
    <property type="entry name" value="GGDEF"/>
    <property type="match status" value="1"/>
</dbReference>
<dbReference type="InterPro" id="IPR052163">
    <property type="entry name" value="DGC-Regulatory_Protein"/>
</dbReference>
<dbReference type="Proteomes" id="UP000322244">
    <property type="component" value="Unassembled WGS sequence"/>
</dbReference>
<evidence type="ECO:0000259" key="1">
    <source>
        <dbReference type="PROSITE" id="PS50887"/>
    </source>
</evidence>